<dbReference type="SUPFAM" id="SSF51419">
    <property type="entry name" value="PLP-binding barrel"/>
    <property type="match status" value="1"/>
</dbReference>
<dbReference type="CDD" id="cd06828">
    <property type="entry name" value="PLPDE_III_DapDC"/>
    <property type="match status" value="1"/>
</dbReference>
<evidence type="ECO:0000256" key="4">
    <source>
        <dbReference type="ARBA" id="ARBA00023239"/>
    </source>
</evidence>
<dbReference type="InterPro" id="IPR029066">
    <property type="entry name" value="PLP-binding_barrel"/>
</dbReference>
<organism evidence="12 13">
    <name type="scientific">Prolixibacter denitrificans</name>
    <dbReference type="NCBI Taxonomy" id="1541063"/>
    <lineage>
        <taxon>Bacteria</taxon>
        <taxon>Pseudomonadati</taxon>
        <taxon>Bacteroidota</taxon>
        <taxon>Bacteroidia</taxon>
        <taxon>Marinilabiliales</taxon>
        <taxon>Prolixibacteraceae</taxon>
        <taxon>Prolixibacter</taxon>
    </lineage>
</organism>
<accession>A0A2P8C955</accession>
<feature type="binding site" evidence="5">
    <location>
        <position position="268"/>
    </location>
    <ligand>
        <name>substrate</name>
    </ligand>
</feature>
<feature type="domain" description="Orn/DAP/Arg decarboxylase 2 C-terminal" evidence="9">
    <location>
        <begin position="18"/>
        <end position="360"/>
    </location>
</feature>
<dbReference type="Pfam" id="PF00278">
    <property type="entry name" value="Orn_DAP_Arg_deC"/>
    <property type="match status" value="1"/>
</dbReference>
<comment type="cofactor">
    <cofactor evidence="1 5 7 8">
        <name>pyridoxal 5'-phosphate</name>
        <dbReference type="ChEBI" id="CHEBI:597326"/>
    </cofactor>
</comment>
<dbReference type="SUPFAM" id="SSF50621">
    <property type="entry name" value="Alanine racemase C-terminal domain-like"/>
    <property type="match status" value="1"/>
</dbReference>
<dbReference type="InterPro" id="IPR000183">
    <property type="entry name" value="Orn/DAP/Arg_de-COase"/>
</dbReference>
<evidence type="ECO:0000313" key="14">
    <source>
        <dbReference type="Proteomes" id="UP000396862"/>
    </source>
</evidence>
<feature type="domain" description="Orn/DAP/Arg decarboxylase 2 N-terminal" evidence="10">
    <location>
        <begin position="34"/>
        <end position="272"/>
    </location>
</feature>
<feature type="binding site" evidence="5">
    <location>
        <begin position="265"/>
        <end position="268"/>
    </location>
    <ligand>
        <name>pyridoxal 5'-phosphate</name>
        <dbReference type="ChEBI" id="CHEBI:597326"/>
    </ligand>
</feature>
<feature type="active site" description="Proton donor" evidence="7">
    <location>
        <position position="333"/>
    </location>
</feature>
<keyword evidence="2 5" id="KW-0210">Decarboxylase</keyword>
<evidence type="ECO:0000256" key="6">
    <source>
        <dbReference type="NCBIfam" id="TIGR01048"/>
    </source>
</evidence>
<dbReference type="AlphaFoldDB" id="A0A2P8C955"/>
<evidence type="ECO:0000256" key="1">
    <source>
        <dbReference type="ARBA" id="ARBA00001933"/>
    </source>
</evidence>
<keyword evidence="14" id="KW-1185">Reference proteome</keyword>
<feature type="binding site" evidence="5">
    <location>
        <position position="362"/>
    </location>
    <ligand>
        <name>substrate</name>
    </ligand>
</feature>
<dbReference type="PROSITE" id="PS00878">
    <property type="entry name" value="ODR_DC_2_1"/>
    <property type="match status" value="1"/>
</dbReference>
<comment type="catalytic activity">
    <reaction evidence="5 8">
        <text>meso-2,6-diaminopimelate + H(+) = L-lysine + CO2</text>
        <dbReference type="Rhea" id="RHEA:15101"/>
        <dbReference type="ChEBI" id="CHEBI:15378"/>
        <dbReference type="ChEBI" id="CHEBI:16526"/>
        <dbReference type="ChEBI" id="CHEBI:32551"/>
        <dbReference type="ChEBI" id="CHEBI:57791"/>
        <dbReference type="EC" id="4.1.1.20"/>
    </reaction>
</comment>
<dbReference type="Proteomes" id="UP000240621">
    <property type="component" value="Unassembled WGS sequence"/>
</dbReference>
<feature type="binding site" evidence="5">
    <location>
        <position position="362"/>
    </location>
    <ligand>
        <name>pyridoxal 5'-phosphate</name>
        <dbReference type="ChEBI" id="CHEBI:597326"/>
    </ligand>
</feature>
<comment type="subunit">
    <text evidence="5">Homodimer.</text>
</comment>
<dbReference type="Gene3D" id="2.40.37.10">
    <property type="entry name" value="Lyase, Ornithine Decarboxylase, Chain A, domain 1"/>
    <property type="match status" value="1"/>
</dbReference>
<sequence length="386" mass="43345">MIDNRFIEKFKALETPFYFYDFDLLRRTLDEVKQESSKYGYIVHYAVKANANDALLKVIRDAGMGADCVSGNEVAKAIEIGIPREKVAFAGVGKSDKEIRTALENDIFSFNCESIPEIEVIDELAGEAGKVAPVAIRINPDVDPQTHEYITTGLKDNKFGINHWDFDEVGRRLRSLKNIRLTGIHFHIGSQITDISVFEQLSLKVNKIQEWFVENGFHLEHINVGGGLGINYEKPEEEPIPDFKSYFKAFHDNLELQPGQQLHFELGRSLVAQCGHLISRVLYVKKGLETQFMILDAGMTELIRPALYKANHKATNLSSNGELVKYDVVGPICESSDTFSRGTLMPVAKRGDLVALHSAGAYGESMASTYNMRDMVRSYNSDELLK</sequence>
<dbReference type="InterPro" id="IPR022643">
    <property type="entry name" value="De-COase2_C"/>
</dbReference>
<dbReference type="PANTHER" id="PTHR43727">
    <property type="entry name" value="DIAMINOPIMELATE DECARBOXYLASE"/>
    <property type="match status" value="1"/>
</dbReference>
<evidence type="ECO:0000259" key="10">
    <source>
        <dbReference type="Pfam" id="PF02784"/>
    </source>
</evidence>
<comment type="caution">
    <text evidence="12">The sequence shown here is derived from an EMBL/GenBank/DDBJ whole genome shotgun (WGS) entry which is preliminary data.</text>
</comment>
<dbReference type="OrthoDB" id="9802241at2"/>
<comment type="function">
    <text evidence="5">Specifically catalyzes the decarboxylation of meso-diaminopimelate (meso-DAP) to L-lysine.</text>
</comment>
<evidence type="ECO:0000256" key="2">
    <source>
        <dbReference type="ARBA" id="ARBA00022793"/>
    </source>
</evidence>
<keyword evidence="5 8" id="KW-0457">Lysine biosynthesis</keyword>
<dbReference type="InterPro" id="IPR022657">
    <property type="entry name" value="De-COase2_CS"/>
</dbReference>
<dbReference type="EC" id="4.1.1.20" evidence="5 6"/>
<dbReference type="FunFam" id="3.20.20.10:FF:000003">
    <property type="entry name" value="Diaminopimelate decarboxylase"/>
    <property type="match status" value="1"/>
</dbReference>
<evidence type="ECO:0000256" key="8">
    <source>
        <dbReference type="RuleBase" id="RU003738"/>
    </source>
</evidence>
<keyword evidence="3 5" id="KW-0663">Pyridoxal phosphate</keyword>
<dbReference type="PRINTS" id="PR01179">
    <property type="entry name" value="ODADCRBXLASE"/>
</dbReference>
<name>A0A2P8C955_9BACT</name>
<keyword evidence="5" id="KW-0028">Amino-acid biosynthesis</keyword>
<dbReference type="GO" id="GO:0030170">
    <property type="term" value="F:pyridoxal phosphate binding"/>
    <property type="evidence" value="ECO:0007669"/>
    <property type="project" value="UniProtKB-UniRule"/>
</dbReference>
<dbReference type="Pfam" id="PF02784">
    <property type="entry name" value="Orn_Arg_deC_N"/>
    <property type="match status" value="1"/>
</dbReference>
<dbReference type="UniPathway" id="UPA00034">
    <property type="reaction ID" value="UER00027"/>
</dbReference>
<feature type="binding site" evidence="5">
    <location>
        <position position="304"/>
    </location>
    <ligand>
        <name>substrate</name>
    </ligand>
</feature>
<feature type="modified residue" description="N6-(pyridoxal phosphate)lysine" evidence="5 7">
    <location>
        <position position="48"/>
    </location>
</feature>
<dbReference type="Proteomes" id="UP000396862">
    <property type="component" value="Unassembled WGS sequence"/>
</dbReference>
<protein>
    <recommendedName>
        <fullName evidence="5 6">Diaminopimelate decarboxylase</fullName>
        <shortName evidence="5">DAP decarboxylase</shortName>
        <shortName evidence="5">DAPDC</shortName>
        <ecNumber evidence="5 6">4.1.1.20</ecNumber>
    </recommendedName>
</protein>
<proteinExistence type="inferred from homology"/>
<dbReference type="PRINTS" id="PR01181">
    <property type="entry name" value="DAPDCRBXLASE"/>
</dbReference>
<dbReference type="RefSeq" id="WP_106543159.1">
    <property type="nucleotide sequence ID" value="NZ_BLAU01000001.1"/>
</dbReference>
<dbReference type="PANTHER" id="PTHR43727:SF2">
    <property type="entry name" value="GROUP IV DECARBOXYLASE"/>
    <property type="match status" value="1"/>
</dbReference>
<keyword evidence="4 5" id="KW-0456">Lyase</keyword>
<feature type="binding site" evidence="5">
    <location>
        <position position="227"/>
    </location>
    <ligand>
        <name>pyridoxal 5'-phosphate</name>
        <dbReference type="ChEBI" id="CHEBI:597326"/>
    </ligand>
</feature>
<dbReference type="InterPro" id="IPR022653">
    <property type="entry name" value="De-COase2_pyr-phos_BS"/>
</dbReference>
<dbReference type="InterPro" id="IPR002986">
    <property type="entry name" value="DAP_deCOOHase_LysA"/>
</dbReference>
<dbReference type="GO" id="GO:0008836">
    <property type="term" value="F:diaminopimelate decarboxylase activity"/>
    <property type="evidence" value="ECO:0007669"/>
    <property type="project" value="UniProtKB-UniRule"/>
</dbReference>
<evidence type="ECO:0000313" key="13">
    <source>
        <dbReference type="Proteomes" id="UP000240621"/>
    </source>
</evidence>
<dbReference type="InterPro" id="IPR009006">
    <property type="entry name" value="Ala_racemase/Decarboxylase_C"/>
</dbReference>
<evidence type="ECO:0000259" key="9">
    <source>
        <dbReference type="Pfam" id="PF00278"/>
    </source>
</evidence>
<dbReference type="EMBL" id="BLAU01000001">
    <property type="protein sequence ID" value="GET21050.1"/>
    <property type="molecule type" value="Genomic_DNA"/>
</dbReference>
<evidence type="ECO:0000256" key="3">
    <source>
        <dbReference type="ARBA" id="ARBA00022898"/>
    </source>
</evidence>
<evidence type="ECO:0000313" key="11">
    <source>
        <dbReference type="EMBL" id="GET21050.1"/>
    </source>
</evidence>
<evidence type="ECO:0000256" key="7">
    <source>
        <dbReference type="PIRSR" id="PIRSR600183-50"/>
    </source>
</evidence>
<comment type="similarity">
    <text evidence="5">Belongs to the Orn/Lys/Arg decarboxylase class-II family. LysA subfamily.</text>
</comment>
<comment type="pathway">
    <text evidence="5 8">Amino-acid biosynthesis; L-lysine biosynthesis via DAP pathway; L-lysine from DL-2,6-diaminopimelate: step 1/1.</text>
</comment>
<evidence type="ECO:0000256" key="5">
    <source>
        <dbReference type="HAMAP-Rule" id="MF_02120"/>
    </source>
</evidence>
<reference evidence="11 14" key="2">
    <citation type="submission" date="2019-10" db="EMBL/GenBank/DDBJ databases">
        <title>Prolixibacter strains distinguished by the presence of nitrate reductase genes were adept at nitrate-dependent anaerobic corrosion of metallic iron and carbon steel.</title>
        <authorList>
            <person name="Iino T."/>
            <person name="Shono N."/>
            <person name="Ito K."/>
            <person name="Nakamura R."/>
            <person name="Sueoka K."/>
            <person name="Harayama S."/>
            <person name="Ohkuma M."/>
        </authorList>
    </citation>
    <scope>NUCLEOTIDE SEQUENCE [LARGE SCALE GENOMIC DNA]</scope>
    <source>
        <strain evidence="11 14">MIC1-1</strain>
    </source>
</reference>
<gene>
    <name evidence="5 11" type="primary">lysA</name>
    <name evidence="12" type="ORF">CLV93_10987</name>
    <name evidence="11" type="ORF">JCM18694_12960</name>
</gene>
<dbReference type="GO" id="GO:0009089">
    <property type="term" value="P:lysine biosynthetic process via diaminopimelate"/>
    <property type="evidence" value="ECO:0007669"/>
    <property type="project" value="UniProtKB-UniRule"/>
</dbReference>
<evidence type="ECO:0000313" key="12">
    <source>
        <dbReference type="EMBL" id="PSK81481.1"/>
    </source>
</evidence>
<dbReference type="Gene3D" id="3.20.20.10">
    <property type="entry name" value="Alanine racemase"/>
    <property type="match status" value="1"/>
</dbReference>
<dbReference type="PROSITE" id="PS00879">
    <property type="entry name" value="ODR_DC_2_2"/>
    <property type="match status" value="1"/>
</dbReference>
<feature type="binding site" evidence="5">
    <location>
        <position position="308"/>
    </location>
    <ligand>
        <name>substrate</name>
    </ligand>
</feature>
<reference evidence="12 13" key="1">
    <citation type="submission" date="2018-03" db="EMBL/GenBank/DDBJ databases">
        <title>Genomic Encyclopedia of Archaeal and Bacterial Type Strains, Phase II (KMG-II): from individual species to whole genera.</title>
        <authorList>
            <person name="Goeker M."/>
        </authorList>
    </citation>
    <scope>NUCLEOTIDE SEQUENCE [LARGE SCALE GENOMIC DNA]</scope>
    <source>
        <strain evidence="12 13">DSM 27267</strain>
    </source>
</reference>
<dbReference type="EMBL" id="PYGC01000009">
    <property type="protein sequence ID" value="PSK81481.1"/>
    <property type="molecule type" value="Genomic_DNA"/>
</dbReference>
<feature type="binding site" evidence="5">
    <location>
        <position position="334"/>
    </location>
    <ligand>
        <name>substrate</name>
    </ligand>
</feature>
<dbReference type="NCBIfam" id="TIGR01048">
    <property type="entry name" value="lysA"/>
    <property type="match status" value="1"/>
</dbReference>
<dbReference type="InterPro" id="IPR022644">
    <property type="entry name" value="De-COase2_N"/>
</dbReference>
<dbReference type="HAMAP" id="MF_02120">
    <property type="entry name" value="LysA"/>
    <property type="match status" value="1"/>
</dbReference>